<gene>
    <name evidence="6" type="ORF">NQ315_004441</name>
</gene>
<evidence type="ECO:0000313" key="6">
    <source>
        <dbReference type="EMBL" id="KAJ8911248.1"/>
    </source>
</evidence>
<dbReference type="FunFam" id="3.20.20.100:FF:000015">
    <property type="entry name" value="Oxidoreductase, aldo/keto reductase family"/>
    <property type="match status" value="1"/>
</dbReference>
<sequence>MGGQAFEVPVNPQRIVADYYVGELLYLGAPLVGADLTWPSNSWTHLVAELTDVGQSMELVSSLEPDLIITMNEAYLEQYETIAPTVFIPWDAYDPEELMIVLGEVVNNQDVARQWLKGFEARLEELAAVMPDPSLFTITIVDVFGTDLYLYGPDVAEKAFIRDANSWLMLTPEMMPDYIGDYLLFLNDSGQADSNLDVTDPYKNNVIWDSLPAVVNGRVFYFRSADFMHEDPFSLDLQINTLLEIFSDVVGFGTWQASNGDVAENAVIDALKAGYFHIDTAAVYKNEESVGCGIKKSGLNRKNIFVTTKAWNDVHTYKDAKVALANSLDKLGLDYVDLYLIHWPNPLAVRNRWEERNRDVWRYFEEALEAGLVRSIGVSNFHERHLDSLLKTAKVVPHVNQIHLSPSDMQLEVVAANEKHGILTQGYSPLGTGTILEIPALVEIAQKHQKTPAQVAIRWSLQKGYNPLPKSVTTSRIISNINVFDFELTDAQIKVIEGLAGTGNVASNPDERDF</sequence>
<dbReference type="InterPro" id="IPR002491">
    <property type="entry name" value="ABC_transptr_periplasmic_BD"/>
</dbReference>
<comment type="similarity">
    <text evidence="1">Belongs to the aldo/keto reductase family.</text>
</comment>
<keyword evidence="7" id="KW-1185">Reference proteome</keyword>
<keyword evidence="2" id="KW-0521">NADP</keyword>
<comment type="caution">
    <text evidence="6">The sequence shown here is derived from an EMBL/GenBank/DDBJ whole genome shotgun (WGS) entry which is preliminary data.</text>
</comment>
<protein>
    <recommendedName>
        <fullName evidence="8">Aldo/keto reductase</fullName>
    </recommendedName>
</protein>
<name>A0AAV8VAI5_9CUCU</name>
<evidence type="ECO:0000256" key="3">
    <source>
        <dbReference type="ARBA" id="ARBA00023002"/>
    </source>
</evidence>
<feature type="domain" description="NADP-dependent oxidoreductase" evidence="4">
    <location>
        <begin position="250"/>
        <end position="499"/>
    </location>
</feature>
<evidence type="ECO:0000256" key="1">
    <source>
        <dbReference type="ARBA" id="ARBA00007905"/>
    </source>
</evidence>
<dbReference type="InterPro" id="IPR020471">
    <property type="entry name" value="AKR"/>
</dbReference>
<feature type="domain" description="Fe/B12 periplasmic-binding" evidence="5">
    <location>
        <begin position="55"/>
        <end position="223"/>
    </location>
</feature>
<organism evidence="6 7">
    <name type="scientific">Exocentrus adspersus</name>
    <dbReference type="NCBI Taxonomy" id="1586481"/>
    <lineage>
        <taxon>Eukaryota</taxon>
        <taxon>Metazoa</taxon>
        <taxon>Ecdysozoa</taxon>
        <taxon>Arthropoda</taxon>
        <taxon>Hexapoda</taxon>
        <taxon>Insecta</taxon>
        <taxon>Pterygota</taxon>
        <taxon>Neoptera</taxon>
        <taxon>Endopterygota</taxon>
        <taxon>Coleoptera</taxon>
        <taxon>Polyphaga</taxon>
        <taxon>Cucujiformia</taxon>
        <taxon>Chrysomeloidea</taxon>
        <taxon>Cerambycidae</taxon>
        <taxon>Lamiinae</taxon>
        <taxon>Acanthocinini</taxon>
        <taxon>Exocentrus</taxon>
    </lineage>
</organism>
<dbReference type="Gene3D" id="3.20.20.100">
    <property type="entry name" value="NADP-dependent oxidoreductase domain"/>
    <property type="match status" value="1"/>
</dbReference>
<accession>A0AAV8VAI5</accession>
<proteinExistence type="inferred from homology"/>
<dbReference type="Proteomes" id="UP001159042">
    <property type="component" value="Unassembled WGS sequence"/>
</dbReference>
<dbReference type="InterPro" id="IPR036812">
    <property type="entry name" value="NAD(P)_OxRdtase_dom_sf"/>
</dbReference>
<dbReference type="InterPro" id="IPR018170">
    <property type="entry name" value="Aldo/ket_reductase_CS"/>
</dbReference>
<dbReference type="SUPFAM" id="SSF51430">
    <property type="entry name" value="NAD(P)-linked oxidoreductase"/>
    <property type="match status" value="1"/>
</dbReference>
<evidence type="ECO:0000256" key="2">
    <source>
        <dbReference type="ARBA" id="ARBA00022857"/>
    </source>
</evidence>
<dbReference type="InterPro" id="IPR023210">
    <property type="entry name" value="NADP_OxRdtase_dom"/>
</dbReference>
<dbReference type="PROSITE" id="PS00062">
    <property type="entry name" value="ALDOKETO_REDUCTASE_2"/>
    <property type="match status" value="1"/>
</dbReference>
<evidence type="ECO:0000259" key="4">
    <source>
        <dbReference type="Pfam" id="PF00248"/>
    </source>
</evidence>
<dbReference type="EMBL" id="JANEYG010000205">
    <property type="protein sequence ID" value="KAJ8911248.1"/>
    <property type="molecule type" value="Genomic_DNA"/>
</dbReference>
<dbReference type="AlphaFoldDB" id="A0AAV8VAI5"/>
<dbReference type="Pfam" id="PF00248">
    <property type="entry name" value="Aldo_ket_red"/>
    <property type="match status" value="1"/>
</dbReference>
<dbReference type="PANTHER" id="PTHR43827">
    <property type="entry name" value="2,5-DIKETO-D-GLUCONIC ACID REDUCTASE"/>
    <property type="match status" value="1"/>
</dbReference>
<evidence type="ECO:0008006" key="8">
    <source>
        <dbReference type="Google" id="ProtNLM"/>
    </source>
</evidence>
<dbReference type="SUPFAM" id="SSF53807">
    <property type="entry name" value="Helical backbone' metal receptor"/>
    <property type="match status" value="1"/>
</dbReference>
<evidence type="ECO:0000313" key="7">
    <source>
        <dbReference type="Proteomes" id="UP001159042"/>
    </source>
</evidence>
<evidence type="ECO:0000259" key="5">
    <source>
        <dbReference type="Pfam" id="PF01497"/>
    </source>
</evidence>
<reference evidence="6 7" key="1">
    <citation type="journal article" date="2023" name="Insect Mol. Biol.">
        <title>Genome sequencing provides insights into the evolution of gene families encoding plant cell wall-degrading enzymes in longhorned beetles.</title>
        <authorList>
            <person name="Shin N.R."/>
            <person name="Okamura Y."/>
            <person name="Kirsch R."/>
            <person name="Pauchet Y."/>
        </authorList>
    </citation>
    <scope>NUCLEOTIDE SEQUENCE [LARGE SCALE GENOMIC DNA]</scope>
    <source>
        <strain evidence="6">EAD_L_NR</strain>
    </source>
</reference>
<dbReference type="PANTHER" id="PTHR43827:SF3">
    <property type="entry name" value="NADP-DEPENDENT OXIDOREDUCTASE DOMAIN-CONTAINING PROTEIN"/>
    <property type="match status" value="1"/>
</dbReference>
<dbReference type="PRINTS" id="PR00069">
    <property type="entry name" value="ALDKETRDTASE"/>
</dbReference>
<dbReference type="Gene3D" id="3.40.50.1980">
    <property type="entry name" value="Nitrogenase molybdenum iron protein domain"/>
    <property type="match status" value="2"/>
</dbReference>
<keyword evidence="3" id="KW-0560">Oxidoreductase</keyword>
<dbReference type="GO" id="GO:0016616">
    <property type="term" value="F:oxidoreductase activity, acting on the CH-OH group of donors, NAD or NADP as acceptor"/>
    <property type="evidence" value="ECO:0007669"/>
    <property type="project" value="UniProtKB-ARBA"/>
</dbReference>
<dbReference type="PROSITE" id="PS00063">
    <property type="entry name" value="ALDOKETO_REDUCTASE_3"/>
    <property type="match status" value="1"/>
</dbReference>
<dbReference type="Pfam" id="PF01497">
    <property type="entry name" value="Peripla_BP_2"/>
    <property type="match status" value="1"/>
</dbReference>
<dbReference type="CDD" id="cd19071">
    <property type="entry name" value="AKR_AKR1-5-like"/>
    <property type="match status" value="1"/>
</dbReference>